<dbReference type="InterPro" id="IPR045853">
    <property type="entry name" value="Pep_chain_release_fac_I_sf"/>
</dbReference>
<evidence type="ECO:0000256" key="1">
    <source>
        <dbReference type="ARBA" id="ARBA00010835"/>
    </source>
</evidence>
<dbReference type="EMBL" id="JASKHM010000014">
    <property type="protein sequence ID" value="MEQ4485209.1"/>
    <property type="molecule type" value="Genomic_DNA"/>
</dbReference>
<evidence type="ECO:0000259" key="3">
    <source>
        <dbReference type="Pfam" id="PF00472"/>
    </source>
</evidence>
<evidence type="ECO:0000256" key="2">
    <source>
        <dbReference type="SAM" id="MobiDB-lite"/>
    </source>
</evidence>
<dbReference type="PANTHER" id="PTHR43804:SF6">
    <property type="entry name" value="CLASS I PEPTIDE CHAIN RELEASE FACTOR"/>
    <property type="match status" value="1"/>
</dbReference>
<dbReference type="Pfam" id="PF00472">
    <property type="entry name" value="RF-1"/>
    <property type="match status" value="1"/>
</dbReference>
<dbReference type="Proteomes" id="UP001493487">
    <property type="component" value="Unassembled WGS sequence"/>
</dbReference>
<feature type="domain" description="Prokaryotic-type class I peptide chain release factors" evidence="3">
    <location>
        <begin position="22"/>
        <end position="103"/>
    </location>
</feature>
<organism evidence="4 5">
    <name type="scientific">Cohnella silvisoli</name>
    <dbReference type="NCBI Taxonomy" id="2873699"/>
    <lineage>
        <taxon>Bacteria</taxon>
        <taxon>Bacillati</taxon>
        <taxon>Bacillota</taxon>
        <taxon>Bacilli</taxon>
        <taxon>Bacillales</taxon>
        <taxon>Paenibacillaceae</taxon>
        <taxon>Cohnella</taxon>
    </lineage>
</organism>
<dbReference type="InterPro" id="IPR050057">
    <property type="entry name" value="Prokaryotic/Mito_RF"/>
</dbReference>
<protein>
    <submittedName>
        <fullName evidence="4">Peptide chain release factor-like protein</fullName>
    </submittedName>
</protein>
<gene>
    <name evidence="4" type="ORF">QJS35_22740</name>
</gene>
<dbReference type="Gene3D" id="3.30.160.20">
    <property type="match status" value="1"/>
</dbReference>
<proteinExistence type="inferred from homology"/>
<dbReference type="InterPro" id="IPR000352">
    <property type="entry name" value="Pep_chain_release_fac_I"/>
</dbReference>
<sequence>MDRELFEGNGGERMSDRKPLFSVTLADCRVDTFRSGGPGGQHQNKTESGVRITHIKSGAVGESREGRSQHDNKRTAFRRMAESAVFRKWQRLEAARATGRLAEIEREVDRTMHPGNIRVEAQVDGKWTEESER</sequence>
<comment type="similarity">
    <text evidence="1">Belongs to the prokaryotic/mitochondrial release factor family.</text>
</comment>
<keyword evidence="5" id="KW-1185">Reference proteome</keyword>
<name>A0ABV1KYN8_9BACL</name>
<evidence type="ECO:0000313" key="5">
    <source>
        <dbReference type="Proteomes" id="UP001493487"/>
    </source>
</evidence>
<feature type="compositionally biased region" description="Basic and acidic residues" evidence="2">
    <location>
        <begin position="62"/>
        <end position="74"/>
    </location>
</feature>
<evidence type="ECO:0000313" key="4">
    <source>
        <dbReference type="EMBL" id="MEQ4485209.1"/>
    </source>
</evidence>
<dbReference type="PANTHER" id="PTHR43804">
    <property type="entry name" value="LD18447P"/>
    <property type="match status" value="1"/>
</dbReference>
<dbReference type="SUPFAM" id="SSF75620">
    <property type="entry name" value="Release factor"/>
    <property type="match status" value="1"/>
</dbReference>
<comment type="caution">
    <text evidence="4">The sequence shown here is derived from an EMBL/GenBank/DDBJ whole genome shotgun (WGS) entry which is preliminary data.</text>
</comment>
<reference evidence="4 5" key="1">
    <citation type="journal article" date="2023" name="Genome Announc.">
        <title>Pan-Genome Analyses of the Genus Cohnella and Proposal of the Novel Species Cohnella silvisoli sp. nov., Isolated from Forest Soil.</title>
        <authorList>
            <person name="Wang C."/>
            <person name="Mao L."/>
            <person name="Bao G."/>
            <person name="Zhu H."/>
        </authorList>
    </citation>
    <scope>NUCLEOTIDE SEQUENCE [LARGE SCALE GENOMIC DNA]</scope>
    <source>
        <strain evidence="4 5">NL03-T5-1</strain>
    </source>
</reference>
<feature type="region of interest" description="Disordered" evidence="2">
    <location>
        <begin position="32"/>
        <end position="74"/>
    </location>
</feature>
<accession>A0ABV1KYN8</accession>